<keyword evidence="2 5" id="KW-0195">Cyclin</keyword>
<dbReference type="InterPro" id="IPR013763">
    <property type="entry name" value="Cyclin-like_dom"/>
</dbReference>
<evidence type="ECO:0000256" key="5">
    <source>
        <dbReference type="RuleBase" id="RU000383"/>
    </source>
</evidence>
<comment type="caution">
    <text evidence="8">The sequence shown here is derived from an EMBL/GenBank/DDBJ whole genome shotgun (WGS) entry which is preliminary data.</text>
</comment>
<keyword evidence="3" id="KW-0131">Cell cycle</keyword>
<sequence>MGAPLPRDMRCSTSMHAMEEPKFSTRKWYLSCQEIEECSPSRKDGIDLEEEIHLRKSYCSFLRKLGMKLDMPQVAIACGMMLCHRFYMRQSHAKNDWQTIATVSIFLAGKIMETPRFLRDVVIVAYEMIYDWHPFASHKIRQREVYDQRKELIVVGERLLLATIAYDLNIELPYKPLVAVLKRLKIHPDLPKVAWNFVNDWLCTTLCLQYRPQYIAAGSLFLAAKFLKVKLQVEEGKVWWLEFDISPRQLEDVIFIYLMCGRLLLFLMSPCSNISEVIQQMLRLLEQDRKEALTSENKRFTQANGSAGKPINIHPGSNTKWDSCNGAKSDELSISLGSGGRQPSRKDALYSQTTDSGTSSAIEDIDGEMIASSQACGHRQVRVKKVLRRQTSDGATSGSVDDSKGNSKLITG</sequence>
<dbReference type="GO" id="GO:0051301">
    <property type="term" value="P:cell division"/>
    <property type="evidence" value="ECO:0007669"/>
    <property type="project" value="UniProtKB-KW"/>
</dbReference>
<feature type="region of interest" description="Disordered" evidence="6">
    <location>
        <begin position="387"/>
        <end position="412"/>
    </location>
</feature>
<dbReference type="GO" id="GO:0006357">
    <property type="term" value="P:regulation of transcription by RNA polymerase II"/>
    <property type="evidence" value="ECO:0007669"/>
    <property type="project" value="InterPro"/>
</dbReference>
<dbReference type="SMART" id="SM00385">
    <property type="entry name" value="CYCLIN"/>
    <property type="match status" value="2"/>
</dbReference>
<dbReference type="FunFam" id="1.10.472.10:FF:000081">
    <property type="entry name" value="Cyclin family protein"/>
    <property type="match status" value="1"/>
</dbReference>
<evidence type="ECO:0000259" key="7">
    <source>
        <dbReference type="SMART" id="SM00385"/>
    </source>
</evidence>
<comment type="similarity">
    <text evidence="4">Belongs to the cyclin family. Cyclin T subfamily.</text>
</comment>
<keyword evidence="1" id="KW-0132">Cell division</keyword>
<evidence type="ECO:0000256" key="1">
    <source>
        <dbReference type="ARBA" id="ARBA00022618"/>
    </source>
</evidence>
<evidence type="ECO:0000256" key="3">
    <source>
        <dbReference type="ARBA" id="ARBA00023306"/>
    </source>
</evidence>
<dbReference type="InterPro" id="IPR043198">
    <property type="entry name" value="Cyclin/Ssn8"/>
</dbReference>
<gene>
    <name evidence="8" type="ORF">SLEP1_g4045</name>
</gene>
<dbReference type="Pfam" id="PF00134">
    <property type="entry name" value="Cyclin_N"/>
    <property type="match status" value="1"/>
</dbReference>
<feature type="compositionally biased region" description="Polar residues" evidence="6">
    <location>
        <begin position="350"/>
        <end position="360"/>
    </location>
</feature>
<evidence type="ECO:0000313" key="8">
    <source>
        <dbReference type="EMBL" id="GKU89979.1"/>
    </source>
</evidence>
<feature type="domain" description="Cyclin-like" evidence="7">
    <location>
        <begin position="175"/>
        <end position="259"/>
    </location>
</feature>
<evidence type="ECO:0000256" key="4">
    <source>
        <dbReference type="ARBA" id="ARBA00061204"/>
    </source>
</evidence>
<dbReference type="InterPro" id="IPR036915">
    <property type="entry name" value="Cyclin-like_sf"/>
</dbReference>
<feature type="compositionally biased region" description="Polar residues" evidence="6">
    <location>
        <begin position="392"/>
        <end position="412"/>
    </location>
</feature>
<dbReference type="Proteomes" id="UP001054252">
    <property type="component" value="Unassembled WGS sequence"/>
</dbReference>
<dbReference type="PANTHER" id="PTHR10026">
    <property type="entry name" value="CYCLIN"/>
    <property type="match status" value="1"/>
</dbReference>
<protein>
    <recommendedName>
        <fullName evidence="7">Cyclin-like domain-containing protein</fullName>
    </recommendedName>
</protein>
<accession>A0AAV5HXW4</accession>
<evidence type="ECO:0000256" key="6">
    <source>
        <dbReference type="SAM" id="MobiDB-lite"/>
    </source>
</evidence>
<dbReference type="AlphaFoldDB" id="A0AAV5HXW4"/>
<feature type="domain" description="Cyclin-like" evidence="7">
    <location>
        <begin position="60"/>
        <end position="162"/>
    </location>
</feature>
<name>A0AAV5HXW4_9ROSI</name>
<organism evidence="8 9">
    <name type="scientific">Rubroshorea leprosula</name>
    <dbReference type="NCBI Taxonomy" id="152421"/>
    <lineage>
        <taxon>Eukaryota</taxon>
        <taxon>Viridiplantae</taxon>
        <taxon>Streptophyta</taxon>
        <taxon>Embryophyta</taxon>
        <taxon>Tracheophyta</taxon>
        <taxon>Spermatophyta</taxon>
        <taxon>Magnoliopsida</taxon>
        <taxon>eudicotyledons</taxon>
        <taxon>Gunneridae</taxon>
        <taxon>Pentapetalae</taxon>
        <taxon>rosids</taxon>
        <taxon>malvids</taxon>
        <taxon>Malvales</taxon>
        <taxon>Dipterocarpaceae</taxon>
        <taxon>Rubroshorea</taxon>
    </lineage>
</organism>
<evidence type="ECO:0000256" key="2">
    <source>
        <dbReference type="ARBA" id="ARBA00023127"/>
    </source>
</evidence>
<dbReference type="GO" id="GO:0016538">
    <property type="term" value="F:cyclin-dependent protein serine/threonine kinase regulator activity"/>
    <property type="evidence" value="ECO:0007669"/>
    <property type="project" value="InterPro"/>
</dbReference>
<proteinExistence type="inferred from homology"/>
<reference evidence="8 9" key="1">
    <citation type="journal article" date="2021" name="Commun. Biol.">
        <title>The genome of Shorea leprosula (Dipterocarpaceae) highlights the ecological relevance of drought in aseasonal tropical rainforests.</title>
        <authorList>
            <person name="Ng K.K.S."/>
            <person name="Kobayashi M.J."/>
            <person name="Fawcett J.A."/>
            <person name="Hatakeyama M."/>
            <person name="Paape T."/>
            <person name="Ng C.H."/>
            <person name="Ang C.C."/>
            <person name="Tnah L.H."/>
            <person name="Lee C.T."/>
            <person name="Nishiyama T."/>
            <person name="Sese J."/>
            <person name="O'Brien M.J."/>
            <person name="Copetti D."/>
            <person name="Mohd Noor M.I."/>
            <person name="Ong R.C."/>
            <person name="Putra M."/>
            <person name="Sireger I.Z."/>
            <person name="Indrioko S."/>
            <person name="Kosugi Y."/>
            <person name="Izuno A."/>
            <person name="Isagi Y."/>
            <person name="Lee S.L."/>
            <person name="Shimizu K.K."/>
        </authorList>
    </citation>
    <scope>NUCLEOTIDE SEQUENCE [LARGE SCALE GENOMIC DNA]</scope>
    <source>
        <strain evidence="8">214</strain>
    </source>
</reference>
<dbReference type="EMBL" id="BPVZ01000004">
    <property type="protein sequence ID" value="GKU89979.1"/>
    <property type="molecule type" value="Genomic_DNA"/>
</dbReference>
<dbReference type="SUPFAM" id="SSF47954">
    <property type="entry name" value="Cyclin-like"/>
    <property type="match status" value="2"/>
</dbReference>
<evidence type="ECO:0000313" key="9">
    <source>
        <dbReference type="Proteomes" id="UP001054252"/>
    </source>
</evidence>
<dbReference type="Gene3D" id="1.10.472.10">
    <property type="entry name" value="Cyclin-like"/>
    <property type="match status" value="2"/>
</dbReference>
<dbReference type="InterPro" id="IPR006671">
    <property type="entry name" value="Cyclin_N"/>
</dbReference>
<keyword evidence="9" id="KW-1185">Reference proteome</keyword>
<feature type="region of interest" description="Disordered" evidence="6">
    <location>
        <begin position="295"/>
        <end position="360"/>
    </location>
</feature>